<dbReference type="RefSeq" id="WP_013918236.1">
    <property type="nucleotide sequence ID" value="NC_015690.1"/>
</dbReference>
<dbReference type="PATRIC" id="fig|1036673.3.peg.4185"/>
<dbReference type="PANTHER" id="PTHR38011">
    <property type="entry name" value="DIHYDROFOLATE REDUCTASE FAMILY PROTEIN (AFU_ORTHOLOGUE AFUA_8G06820)"/>
    <property type="match status" value="1"/>
</dbReference>
<dbReference type="EMBL" id="CP002869">
    <property type="protein sequence ID" value="AEI43083.1"/>
    <property type="molecule type" value="Genomic_DNA"/>
</dbReference>
<protein>
    <submittedName>
        <fullName evidence="2">Bifunctional deaminase-reductase domain protein</fullName>
    </submittedName>
</protein>
<dbReference type="Pfam" id="PF01872">
    <property type="entry name" value="RibD_C"/>
    <property type="match status" value="1"/>
</dbReference>
<evidence type="ECO:0000313" key="3">
    <source>
        <dbReference type="Proteomes" id="UP000006620"/>
    </source>
</evidence>
<sequence length="192" mass="21585">MRRIIMLNRISIDGYFASLNENTFGMDWFVQDPEVDIAVRSGGGTLDTLILGGHTYRGFERNWVPILHDPRAPKEWKAVAEELTAMTKIVFSSEQKEITWANTRRFNGSVVEVSQRLKEEEGSDILIMGSGTIVRQLAAEGLIDEYVFILTPVVAGQGKPLFEHVYEFGLTLTETKAFASGNVLLRYQLKQG</sequence>
<proteinExistence type="predicted"/>
<dbReference type="Gene3D" id="3.40.430.10">
    <property type="entry name" value="Dihydrofolate Reductase, subunit A"/>
    <property type="match status" value="1"/>
</dbReference>
<dbReference type="HOGENOM" id="CLU_043966_1_3_9"/>
<dbReference type="SUPFAM" id="SSF53597">
    <property type="entry name" value="Dihydrofolate reductase-like"/>
    <property type="match status" value="1"/>
</dbReference>
<dbReference type="PANTHER" id="PTHR38011:SF11">
    <property type="entry name" value="2,5-DIAMINO-6-RIBOSYLAMINO-4(3H)-PYRIMIDINONE 5'-PHOSPHATE REDUCTASE"/>
    <property type="match status" value="1"/>
</dbReference>
<dbReference type="InterPro" id="IPR050765">
    <property type="entry name" value="Riboflavin_Biosynth_HTPR"/>
</dbReference>
<reference evidence="3" key="1">
    <citation type="submission" date="2011-06" db="EMBL/GenBank/DDBJ databases">
        <title>Complete genome sequence of Paenibacillus mucilaginosus KNP414.</title>
        <authorList>
            <person name="Wang J."/>
            <person name="Hu S."/>
            <person name="Hu X."/>
            <person name="Zhang B."/>
            <person name="Dong D."/>
            <person name="Zhang S."/>
            <person name="Zhao K."/>
            <person name="Wu D."/>
        </authorList>
    </citation>
    <scope>NUCLEOTIDE SEQUENCE [LARGE SCALE GENOMIC DNA]</scope>
    <source>
        <strain evidence="3">KNP414</strain>
    </source>
</reference>
<dbReference type="InterPro" id="IPR002734">
    <property type="entry name" value="RibDG_C"/>
</dbReference>
<organism evidence="2 3">
    <name type="scientific">Paenibacillus mucilaginosus (strain KNP414)</name>
    <dbReference type="NCBI Taxonomy" id="1036673"/>
    <lineage>
        <taxon>Bacteria</taxon>
        <taxon>Bacillati</taxon>
        <taxon>Bacillota</taxon>
        <taxon>Bacilli</taxon>
        <taxon>Bacillales</taxon>
        <taxon>Paenibacillaceae</taxon>
        <taxon>Paenibacillus</taxon>
    </lineage>
</organism>
<feature type="domain" description="Bacterial bifunctional deaminase-reductase C-terminal" evidence="1">
    <location>
        <begin position="4"/>
        <end position="183"/>
    </location>
</feature>
<dbReference type="Proteomes" id="UP000006620">
    <property type="component" value="Chromosome"/>
</dbReference>
<dbReference type="KEGG" id="pms:KNP414_04553"/>
<reference evidence="2 3" key="2">
    <citation type="journal article" date="2013" name="Genome Announc.">
        <title>Genome Sequence of Growth-Improving Paenibacillus mucilaginosus Strain KNP414.</title>
        <authorList>
            <person name="Lu J.J."/>
            <person name="Wang J.F."/>
            <person name="Hu X.F."/>
        </authorList>
    </citation>
    <scope>NUCLEOTIDE SEQUENCE [LARGE SCALE GENOMIC DNA]</scope>
    <source>
        <strain evidence="2 3">KNP414</strain>
    </source>
</reference>
<dbReference type="GO" id="GO:0008703">
    <property type="term" value="F:5-amino-6-(5-phosphoribosylamino)uracil reductase activity"/>
    <property type="evidence" value="ECO:0007669"/>
    <property type="project" value="InterPro"/>
</dbReference>
<dbReference type="AlphaFoldDB" id="F8FBN2"/>
<dbReference type="InterPro" id="IPR024072">
    <property type="entry name" value="DHFR-like_dom_sf"/>
</dbReference>
<dbReference type="GO" id="GO:0009231">
    <property type="term" value="P:riboflavin biosynthetic process"/>
    <property type="evidence" value="ECO:0007669"/>
    <property type="project" value="InterPro"/>
</dbReference>
<evidence type="ECO:0000313" key="2">
    <source>
        <dbReference type="EMBL" id="AEI43083.1"/>
    </source>
</evidence>
<evidence type="ECO:0000259" key="1">
    <source>
        <dbReference type="Pfam" id="PF01872"/>
    </source>
</evidence>
<name>F8FBN2_PAEMK</name>
<gene>
    <name evidence="2" type="ordered locus">KNP414_04553</name>
</gene>
<accession>F8FBN2</accession>